<gene>
    <name evidence="2" type="ORF">GCM10007170_43150</name>
</gene>
<name>A0ABQ2AYC8_9MICC</name>
<comment type="caution">
    <text evidence="2">The sequence shown here is derived from an EMBL/GenBank/DDBJ whole genome shotgun (WGS) entry which is preliminary data.</text>
</comment>
<evidence type="ECO:0000313" key="2">
    <source>
        <dbReference type="EMBL" id="GGI02134.1"/>
    </source>
</evidence>
<keyword evidence="3" id="KW-1185">Reference proteome</keyword>
<sequence>MVPAQALDPVLTRSDALLREFIGDEPVPECRVIGVDVQGGVDQVRIDPIAFRDRVGLPPVIALLAESQHPAGHRHGNTVGGKIRDQRVDL</sequence>
<dbReference type="EMBL" id="BMFW01000042">
    <property type="protein sequence ID" value="GGI02134.1"/>
    <property type="molecule type" value="Genomic_DNA"/>
</dbReference>
<evidence type="ECO:0000256" key="1">
    <source>
        <dbReference type="SAM" id="MobiDB-lite"/>
    </source>
</evidence>
<proteinExistence type="predicted"/>
<feature type="region of interest" description="Disordered" evidence="1">
    <location>
        <begin position="68"/>
        <end position="90"/>
    </location>
</feature>
<organism evidence="2 3">
    <name type="scientific">Arthrobacter liuii</name>
    <dbReference type="NCBI Taxonomy" id="1476996"/>
    <lineage>
        <taxon>Bacteria</taxon>
        <taxon>Bacillati</taxon>
        <taxon>Actinomycetota</taxon>
        <taxon>Actinomycetes</taxon>
        <taxon>Micrococcales</taxon>
        <taxon>Micrococcaceae</taxon>
        <taxon>Arthrobacter</taxon>
    </lineage>
</organism>
<protein>
    <submittedName>
        <fullName evidence="2">Uncharacterized protein</fullName>
    </submittedName>
</protein>
<accession>A0ABQ2AYC8</accession>
<reference evidence="3" key="1">
    <citation type="journal article" date="2019" name="Int. J. Syst. Evol. Microbiol.">
        <title>The Global Catalogue of Microorganisms (GCM) 10K type strain sequencing project: providing services to taxonomists for standard genome sequencing and annotation.</title>
        <authorList>
            <consortium name="The Broad Institute Genomics Platform"/>
            <consortium name="The Broad Institute Genome Sequencing Center for Infectious Disease"/>
            <person name="Wu L."/>
            <person name="Ma J."/>
        </authorList>
    </citation>
    <scope>NUCLEOTIDE SEQUENCE [LARGE SCALE GENOMIC DNA]</scope>
    <source>
        <strain evidence="3">CGMCC 1.12778</strain>
    </source>
</reference>
<evidence type="ECO:0000313" key="3">
    <source>
        <dbReference type="Proteomes" id="UP000643279"/>
    </source>
</evidence>
<dbReference type="Proteomes" id="UP000643279">
    <property type="component" value="Unassembled WGS sequence"/>
</dbReference>